<protein>
    <submittedName>
        <fullName evidence="4">DMT family transporter</fullName>
    </submittedName>
</protein>
<feature type="domain" description="EamA" evidence="3">
    <location>
        <begin position="10"/>
        <end position="144"/>
    </location>
</feature>
<keyword evidence="2" id="KW-1133">Transmembrane helix</keyword>
<organism evidence="5">
    <name type="scientific">Tolypothrix bouteillei VB521301</name>
    <dbReference type="NCBI Taxonomy" id="1479485"/>
    <lineage>
        <taxon>Bacteria</taxon>
        <taxon>Bacillati</taxon>
        <taxon>Cyanobacteriota</taxon>
        <taxon>Cyanophyceae</taxon>
        <taxon>Nostocales</taxon>
        <taxon>Tolypothrichaceae</taxon>
        <taxon>Tolypothrix</taxon>
    </lineage>
</organism>
<reference evidence="4" key="2">
    <citation type="submission" date="2019-11" db="EMBL/GenBank/DDBJ databases">
        <title>Improved Assembly of Tolypothrix boutellei genome.</title>
        <authorList>
            <person name="Sarangi A.N."/>
            <person name="Mukherjee M."/>
            <person name="Ghosh S."/>
            <person name="Singh D."/>
            <person name="Das A."/>
            <person name="Kant S."/>
            <person name="Prusty A."/>
            <person name="Tripathy S."/>
        </authorList>
    </citation>
    <scope>NUCLEOTIDE SEQUENCE</scope>
    <source>
        <strain evidence="4">VB521301</strain>
    </source>
</reference>
<dbReference type="GO" id="GO:0016020">
    <property type="term" value="C:membrane"/>
    <property type="evidence" value="ECO:0007669"/>
    <property type="project" value="InterPro"/>
</dbReference>
<feature type="transmembrane region" description="Helical" evidence="2">
    <location>
        <begin position="261"/>
        <end position="282"/>
    </location>
</feature>
<feature type="domain" description="EamA" evidence="3">
    <location>
        <begin position="162"/>
        <end position="304"/>
    </location>
</feature>
<evidence type="ECO:0000256" key="2">
    <source>
        <dbReference type="SAM" id="Phobius"/>
    </source>
</evidence>
<dbReference type="PANTHER" id="PTHR22911">
    <property type="entry name" value="ACYL-MALONYL CONDENSING ENZYME-RELATED"/>
    <property type="match status" value="1"/>
</dbReference>
<dbReference type="EMBL" id="JHEG02000058">
    <property type="protein sequence ID" value="KIE09269.1"/>
    <property type="molecule type" value="Genomic_DNA"/>
</dbReference>
<dbReference type="InterPro" id="IPR037185">
    <property type="entry name" value="EmrE-like"/>
</dbReference>
<dbReference type="OrthoDB" id="6235706at2"/>
<feature type="transmembrane region" description="Helical" evidence="2">
    <location>
        <begin position="72"/>
        <end position="91"/>
    </location>
</feature>
<keyword evidence="6" id="KW-1185">Reference proteome</keyword>
<dbReference type="SUPFAM" id="SSF103481">
    <property type="entry name" value="Multidrug resistance efflux transporter EmrE"/>
    <property type="match status" value="2"/>
</dbReference>
<comment type="caution">
    <text evidence="5">The sequence shown here is derived from an EMBL/GenBank/DDBJ whole genome shotgun (WGS) entry which is preliminary data.</text>
</comment>
<dbReference type="Proteomes" id="UP000029738">
    <property type="component" value="Unassembled WGS sequence"/>
</dbReference>
<feature type="transmembrane region" description="Helical" evidence="2">
    <location>
        <begin position="164"/>
        <end position="185"/>
    </location>
</feature>
<dbReference type="AlphaFoldDB" id="A0A0C1QUT2"/>
<evidence type="ECO:0000256" key="1">
    <source>
        <dbReference type="ARBA" id="ARBA00007362"/>
    </source>
</evidence>
<accession>A0A0C1QUT2</accession>
<comment type="similarity">
    <text evidence="1">Belongs to the EamA transporter family.</text>
</comment>
<keyword evidence="2" id="KW-0472">Membrane</keyword>
<dbReference type="PANTHER" id="PTHR22911:SF137">
    <property type="entry name" value="SOLUTE CARRIER FAMILY 35 MEMBER G2-RELATED"/>
    <property type="match status" value="1"/>
</dbReference>
<feature type="transmembrane region" description="Helical" evidence="2">
    <location>
        <begin position="197"/>
        <end position="213"/>
    </location>
</feature>
<feature type="transmembrane region" description="Helical" evidence="2">
    <location>
        <begin position="234"/>
        <end position="255"/>
    </location>
</feature>
<dbReference type="RefSeq" id="WP_038088917.1">
    <property type="nucleotide sequence ID" value="NZ_JHEG04000001.1"/>
</dbReference>
<evidence type="ECO:0000259" key="3">
    <source>
        <dbReference type="Pfam" id="PF00892"/>
    </source>
</evidence>
<feature type="transmembrane region" description="Helical" evidence="2">
    <location>
        <begin position="6"/>
        <end position="28"/>
    </location>
</feature>
<evidence type="ECO:0000313" key="4">
    <source>
        <dbReference type="EMBL" id="KAF3884990.1"/>
    </source>
</evidence>
<dbReference type="EMBL" id="JHEG04000001">
    <property type="protein sequence ID" value="KAF3884990.1"/>
    <property type="molecule type" value="Genomic_DNA"/>
</dbReference>
<dbReference type="Pfam" id="PF00892">
    <property type="entry name" value="EamA"/>
    <property type="match status" value="2"/>
</dbReference>
<feature type="transmembrane region" description="Helical" evidence="2">
    <location>
        <begin position="127"/>
        <end position="144"/>
    </location>
</feature>
<name>A0A0C1QUT2_9CYAN</name>
<evidence type="ECO:0000313" key="6">
    <source>
        <dbReference type="Proteomes" id="UP000029738"/>
    </source>
</evidence>
<dbReference type="InterPro" id="IPR000620">
    <property type="entry name" value="EamA_dom"/>
</dbReference>
<gene>
    <name evidence="5" type="ORF">DA73_0233340</name>
    <name evidence="4" type="ORF">DA73_0400005575</name>
</gene>
<proteinExistence type="inferred from homology"/>
<evidence type="ECO:0000313" key="5">
    <source>
        <dbReference type="EMBL" id="KIE09269.1"/>
    </source>
</evidence>
<keyword evidence="2" id="KW-0812">Transmembrane</keyword>
<feature type="transmembrane region" description="Helical" evidence="2">
    <location>
        <begin position="48"/>
        <end position="66"/>
    </location>
</feature>
<feature type="transmembrane region" description="Helical" evidence="2">
    <location>
        <begin position="289"/>
        <end position="306"/>
    </location>
</feature>
<reference evidence="5" key="1">
    <citation type="journal article" date="2015" name="Genome Announc.">
        <title>Draft Genome Sequence of Tolypothrix boutellei Strain VB521301.</title>
        <authorList>
            <person name="Chandrababunaidu M.M."/>
            <person name="Singh D."/>
            <person name="Sen D."/>
            <person name="Bhan S."/>
            <person name="Das S."/>
            <person name="Gupta A."/>
            <person name="Adhikary S.P."/>
            <person name="Tripathy S."/>
        </authorList>
    </citation>
    <scope>NUCLEOTIDE SEQUENCE</scope>
    <source>
        <strain evidence="5">VB521301</strain>
    </source>
</reference>
<feature type="transmembrane region" description="Helical" evidence="2">
    <location>
        <begin position="103"/>
        <end position="121"/>
    </location>
</feature>
<sequence>MFVNLLINSLGEIAALSAASIWAFTAIVDNGLGQKISPWKMTLLKASIGIVAIVLTILWQGIGFPILNPVSIGFLLLSGVIGICFSDTCYFQALYCLGPRRALLLQTLTSPFSALLAYAYLHESLSLINWLGMGVTLVGVAWVIGEENSEKSHSNRSPKLQTGIIFGVLASMGQAIGAVLSRAALTQTSINPLWSTLLRLSAGVAVLLLWYFLQKRKHFPHRKQQKIFGGLPMGTVTISAFFGTFVGGCLQQTAFKYTATGVAQALCATSPAFILPIAMWMGEKVSSRAIQGVLIAFAGIGLLLGHV</sequence>